<accession>A0A5C5XGQ1</accession>
<feature type="transmembrane region" description="Helical" evidence="1">
    <location>
        <begin position="529"/>
        <end position="547"/>
    </location>
</feature>
<name>A0A5C5XGQ1_9PLAN</name>
<dbReference type="RefSeq" id="WP_146503815.1">
    <property type="nucleotide sequence ID" value="NZ_SJPG01000001.1"/>
</dbReference>
<protein>
    <submittedName>
        <fullName evidence="3">Ribonuclease Y</fullName>
    </submittedName>
</protein>
<dbReference type="PANTHER" id="PTHR36442">
    <property type="entry name" value="CYCLIC-DI-AMP PHOSPHODIESTERASE PGPH"/>
    <property type="match status" value="1"/>
</dbReference>
<organism evidence="3 4">
    <name type="scientific">Rubinisphaera italica</name>
    <dbReference type="NCBI Taxonomy" id="2527969"/>
    <lineage>
        <taxon>Bacteria</taxon>
        <taxon>Pseudomonadati</taxon>
        <taxon>Planctomycetota</taxon>
        <taxon>Planctomycetia</taxon>
        <taxon>Planctomycetales</taxon>
        <taxon>Planctomycetaceae</taxon>
        <taxon>Rubinisphaera</taxon>
    </lineage>
</organism>
<dbReference type="Pfam" id="PF01966">
    <property type="entry name" value="HD"/>
    <property type="match status" value="1"/>
</dbReference>
<dbReference type="SMART" id="SM00471">
    <property type="entry name" value="HDc"/>
    <property type="match status" value="1"/>
</dbReference>
<dbReference type="CDD" id="cd00077">
    <property type="entry name" value="HDc"/>
    <property type="match status" value="1"/>
</dbReference>
<evidence type="ECO:0000313" key="3">
    <source>
        <dbReference type="EMBL" id="TWT61879.1"/>
    </source>
</evidence>
<dbReference type="InterPro" id="IPR006674">
    <property type="entry name" value="HD_domain"/>
</dbReference>
<dbReference type="InterPro" id="IPR011624">
    <property type="entry name" value="Metal-dep_PHydrolase_7TM_extra"/>
</dbReference>
<dbReference type="EMBL" id="SJPG01000001">
    <property type="protein sequence ID" value="TWT61879.1"/>
    <property type="molecule type" value="Genomic_DNA"/>
</dbReference>
<feature type="transmembrane region" description="Helical" evidence="1">
    <location>
        <begin position="38"/>
        <end position="60"/>
    </location>
</feature>
<dbReference type="InterPro" id="IPR011621">
    <property type="entry name" value="Metal-dep_PHydrolase_7TM_intra"/>
</dbReference>
<feature type="transmembrane region" description="Helical" evidence="1">
    <location>
        <begin position="364"/>
        <end position="383"/>
    </location>
</feature>
<evidence type="ECO:0000256" key="1">
    <source>
        <dbReference type="SAM" id="Phobius"/>
    </source>
</evidence>
<dbReference type="OrthoDB" id="9806952at2"/>
<dbReference type="InterPro" id="IPR006675">
    <property type="entry name" value="HDIG_dom"/>
</dbReference>
<gene>
    <name evidence="3" type="primary">rny_2</name>
    <name evidence="3" type="ORF">Pan54_26160</name>
</gene>
<reference evidence="3 4" key="1">
    <citation type="submission" date="2019-02" db="EMBL/GenBank/DDBJ databases">
        <title>Deep-cultivation of Planctomycetes and their phenomic and genomic characterization uncovers novel biology.</title>
        <authorList>
            <person name="Wiegand S."/>
            <person name="Jogler M."/>
            <person name="Boedeker C."/>
            <person name="Pinto D."/>
            <person name="Vollmers J."/>
            <person name="Rivas-Marin E."/>
            <person name="Kohn T."/>
            <person name="Peeters S.H."/>
            <person name="Heuer A."/>
            <person name="Rast P."/>
            <person name="Oberbeckmann S."/>
            <person name="Bunk B."/>
            <person name="Jeske O."/>
            <person name="Meyerdierks A."/>
            <person name="Storesund J.E."/>
            <person name="Kallscheuer N."/>
            <person name="Luecker S."/>
            <person name="Lage O.M."/>
            <person name="Pohl T."/>
            <person name="Merkel B.J."/>
            <person name="Hornburger P."/>
            <person name="Mueller R.-W."/>
            <person name="Bruemmer F."/>
            <person name="Labrenz M."/>
            <person name="Spormann A.M."/>
            <person name="Op Den Camp H."/>
            <person name="Overmann J."/>
            <person name="Amann R."/>
            <person name="Jetten M.S.M."/>
            <person name="Mascher T."/>
            <person name="Medema M.H."/>
            <person name="Devos D.P."/>
            <person name="Kaster A.-K."/>
            <person name="Ovreas L."/>
            <person name="Rohde M."/>
            <person name="Galperin M.Y."/>
            <person name="Jogler C."/>
        </authorList>
    </citation>
    <scope>NUCLEOTIDE SEQUENCE [LARGE SCALE GENOMIC DNA]</scope>
    <source>
        <strain evidence="3 4">Pan54</strain>
    </source>
</reference>
<dbReference type="SUPFAM" id="SSF109604">
    <property type="entry name" value="HD-domain/PDEase-like"/>
    <property type="match status" value="1"/>
</dbReference>
<keyword evidence="1" id="KW-0812">Transmembrane</keyword>
<sequence length="800" mass="89404">MKIFSSNKRSRVARKSHHRSGTQSLSQFFSLRYQRGRLVQQLIGFLGVIAIVVAIQGWIYPFTYRVGDRFPDGLAARMTFKVVNNFETSRVAKERERLVPLIFRNDSSPLKLAPDQLKAALGAIAEAETLADLNLDVRQAFGLIEGPSVPKIDLTNPTQGGAVDVSADVRFRFEQLKQAITPLDARQSDTHISSIIDEFTRLIQPLYKTGIIDAKDLTRRDLGLDSPLAIVDENVELPRPNPLEDTELWIAVSITDVAMSDLLNDAGFLGHRWSDFPRLETIRQPLEQWMRNQVRHTLEYDQASTQLARRWAGKQVEPVYDLINEGDEFLPPDGIVDTNLLNILIAEYDASLELFTFETRMARAAIVFLMVSILLVIASWYLFRFETGLVTSWARLSVFLAVITLAVFFGRLTSFDPVRGEVAIVVATSMIITVAYNQRLAVATAFLLSLLIAMATRINFAQFTVMLTAATIAVTCLQRVQSRSTIIKAGFLSGLLTFVVAWGMEILLYPSDSLYYWFDPLLLQLCLKYAGWCVLAGFILAGSLPFIESTFGVVTGISLLEMSDPSHPLLQELVRRAPGTYNHSIALGIIGEAAAKEIGADGLLVRVGAYFHDIGKIPKAEYFIENRPSGATNRHDTLAPAMSTLIIIGHVKDGVELAEEYHLPQVLIDFIEQHHGTTLVEYFFHAANKKADEEPDRKQDVEESAFRYPGPKPQTREAGILMLADCVESASRTLSEPTPARIRTLVHQLTMKRLLDGQFDECSLKLSEIHQIEESLIKSLISMHHGRIVYPESTKVQKTA</sequence>
<dbReference type="PANTHER" id="PTHR36442:SF1">
    <property type="entry name" value="CYCLIC-DI-AMP PHOSPHODIESTERASE PGPH"/>
    <property type="match status" value="1"/>
</dbReference>
<dbReference type="NCBIfam" id="TIGR00277">
    <property type="entry name" value="HDIG"/>
    <property type="match status" value="1"/>
</dbReference>
<comment type="caution">
    <text evidence="3">The sequence shown here is derived from an EMBL/GenBank/DDBJ whole genome shotgun (WGS) entry which is preliminary data.</text>
</comment>
<dbReference type="Pfam" id="PF07697">
    <property type="entry name" value="7TMR-HDED"/>
    <property type="match status" value="1"/>
</dbReference>
<keyword evidence="4" id="KW-1185">Reference proteome</keyword>
<dbReference type="Pfam" id="PF07698">
    <property type="entry name" value="7TM-7TMR_HD"/>
    <property type="match status" value="1"/>
</dbReference>
<evidence type="ECO:0000313" key="4">
    <source>
        <dbReference type="Proteomes" id="UP000316095"/>
    </source>
</evidence>
<keyword evidence="1" id="KW-1133">Transmembrane helix</keyword>
<dbReference type="InterPro" id="IPR003607">
    <property type="entry name" value="HD/PDEase_dom"/>
</dbReference>
<feature type="transmembrane region" description="Helical" evidence="1">
    <location>
        <begin position="458"/>
        <end position="477"/>
    </location>
</feature>
<dbReference type="AlphaFoldDB" id="A0A5C5XGQ1"/>
<feature type="transmembrane region" description="Helical" evidence="1">
    <location>
        <begin position="422"/>
        <end position="452"/>
    </location>
</feature>
<feature type="domain" description="HD/PDEase" evidence="2">
    <location>
        <begin position="576"/>
        <end position="739"/>
    </location>
</feature>
<feature type="transmembrane region" description="Helical" evidence="1">
    <location>
        <begin position="489"/>
        <end position="509"/>
    </location>
</feature>
<dbReference type="InterPro" id="IPR052722">
    <property type="entry name" value="PgpH_phosphodiesterase"/>
</dbReference>
<proteinExistence type="predicted"/>
<evidence type="ECO:0000259" key="2">
    <source>
        <dbReference type="SMART" id="SM00471"/>
    </source>
</evidence>
<keyword evidence="1" id="KW-0472">Membrane</keyword>
<dbReference type="Gene3D" id="1.10.3210.10">
    <property type="entry name" value="Hypothetical protein af1432"/>
    <property type="match status" value="1"/>
</dbReference>
<dbReference type="Proteomes" id="UP000316095">
    <property type="component" value="Unassembled WGS sequence"/>
</dbReference>
<feature type="transmembrane region" description="Helical" evidence="1">
    <location>
        <begin position="389"/>
        <end position="410"/>
    </location>
</feature>